<dbReference type="RefSeq" id="WP_073156547.1">
    <property type="nucleotide sequence ID" value="NZ_FQVL01000012.1"/>
</dbReference>
<dbReference type="Pfam" id="PF22813">
    <property type="entry name" value="TcaA_2nd"/>
    <property type="match status" value="1"/>
</dbReference>
<feature type="signal peptide" evidence="1">
    <location>
        <begin position="1"/>
        <end position="19"/>
    </location>
</feature>
<dbReference type="EMBL" id="FQVL01000012">
    <property type="protein sequence ID" value="SHF25308.1"/>
    <property type="molecule type" value="Genomic_DNA"/>
</dbReference>
<evidence type="ECO:0000256" key="1">
    <source>
        <dbReference type="SAM" id="SignalP"/>
    </source>
</evidence>
<organism evidence="3 4">
    <name type="scientific">Seinonella peptonophila</name>
    <dbReference type="NCBI Taxonomy" id="112248"/>
    <lineage>
        <taxon>Bacteria</taxon>
        <taxon>Bacillati</taxon>
        <taxon>Bacillota</taxon>
        <taxon>Bacilli</taxon>
        <taxon>Bacillales</taxon>
        <taxon>Thermoactinomycetaceae</taxon>
        <taxon>Seinonella</taxon>
    </lineage>
</organism>
<feature type="domain" description="TcaA second" evidence="2">
    <location>
        <begin position="30"/>
        <end position="103"/>
    </location>
</feature>
<evidence type="ECO:0000313" key="4">
    <source>
        <dbReference type="Proteomes" id="UP000184476"/>
    </source>
</evidence>
<gene>
    <name evidence="3" type="ORF">SAMN05444392_11215</name>
</gene>
<sequence>MAKKIVFLFVCIFLLSACSDSEIEMPESAEVIENFKKAVLMENLGELESSLSPDKDVEIETKYLKQLISYYKEEPKEFDELISLLFAQQSLLDQESNSFQSNELLSTTSPDQILNAGSLYLKKEEGIFSDSYLIGVRPHYIFIKTEPSNANIKIEGKDVHTTTKQGEVFKYGPVMPGIYQIEGSREYPYRKVTEKEEVNFLKENRKSMSIEANLTLKEIKDPKPLMQQLVKHAMYVALEVHNENPDPIRLSEYTGKKCGLKDNEISCNSFGFRVGKQLTYPLTFKPSGVFYVGISKAKDKSKDLHDQLESDLENSAVGVRILVPKGSIIKGTSTSNLLDVELERYSDTKKLFSDYSADNLRHTSYNNLEEAKADLAYLDGVEWFTVQVNSKTDVTIK</sequence>
<keyword evidence="1" id="KW-0732">Signal</keyword>
<dbReference type="AlphaFoldDB" id="A0A1M5A4W8"/>
<protein>
    <recommendedName>
        <fullName evidence="2">TcaA second domain-containing protein</fullName>
    </recommendedName>
</protein>
<evidence type="ECO:0000313" key="3">
    <source>
        <dbReference type="EMBL" id="SHF25308.1"/>
    </source>
</evidence>
<dbReference type="OrthoDB" id="1682769at2"/>
<proteinExistence type="predicted"/>
<feature type="chain" id="PRO_5038643404" description="TcaA second domain-containing protein" evidence="1">
    <location>
        <begin position="20"/>
        <end position="397"/>
    </location>
</feature>
<dbReference type="InterPro" id="IPR054529">
    <property type="entry name" value="TcaA_2nd"/>
</dbReference>
<dbReference type="Proteomes" id="UP000184476">
    <property type="component" value="Unassembled WGS sequence"/>
</dbReference>
<evidence type="ECO:0000259" key="2">
    <source>
        <dbReference type="Pfam" id="PF22813"/>
    </source>
</evidence>
<dbReference type="PROSITE" id="PS51257">
    <property type="entry name" value="PROKAR_LIPOPROTEIN"/>
    <property type="match status" value="1"/>
</dbReference>
<accession>A0A1M5A4W8</accession>
<name>A0A1M5A4W8_9BACL</name>
<keyword evidence="4" id="KW-1185">Reference proteome</keyword>
<reference evidence="3 4" key="1">
    <citation type="submission" date="2016-11" db="EMBL/GenBank/DDBJ databases">
        <authorList>
            <person name="Jaros S."/>
            <person name="Januszkiewicz K."/>
            <person name="Wedrychowicz H."/>
        </authorList>
    </citation>
    <scope>NUCLEOTIDE SEQUENCE [LARGE SCALE GENOMIC DNA]</scope>
    <source>
        <strain evidence="3 4">DSM 44666</strain>
    </source>
</reference>